<dbReference type="SUPFAM" id="SSF53927">
    <property type="entry name" value="Cytidine deaminase-like"/>
    <property type="match status" value="1"/>
</dbReference>
<comment type="cofactor">
    <cofactor evidence="1 10">
        <name>Zn(2+)</name>
        <dbReference type="ChEBI" id="CHEBI:29105"/>
    </cofactor>
</comment>
<protein>
    <recommendedName>
        <fullName evidence="4 10">Cytidine deaminase</fullName>
        <ecNumber evidence="4 10">3.5.4.5</ecNumber>
    </recommendedName>
    <alternativeName>
        <fullName evidence="8 10">Cytidine aminohydrolase</fullName>
    </alternativeName>
</protein>
<comment type="similarity">
    <text evidence="3 10">Belongs to the cytidine and deoxycytidylate deaminase family.</text>
</comment>
<comment type="catalytic activity">
    <reaction evidence="10">
        <text>2'-deoxycytidine + H2O + H(+) = 2'-deoxyuridine + NH4(+)</text>
        <dbReference type="Rhea" id="RHEA:13433"/>
        <dbReference type="ChEBI" id="CHEBI:15377"/>
        <dbReference type="ChEBI" id="CHEBI:15378"/>
        <dbReference type="ChEBI" id="CHEBI:15698"/>
        <dbReference type="ChEBI" id="CHEBI:16450"/>
        <dbReference type="ChEBI" id="CHEBI:28938"/>
        <dbReference type="EC" id="3.5.4.5"/>
    </reaction>
</comment>
<dbReference type="CDD" id="cd01283">
    <property type="entry name" value="cytidine_deaminase"/>
    <property type="match status" value="1"/>
</dbReference>
<evidence type="ECO:0000313" key="13">
    <source>
        <dbReference type="RefSeq" id="XP_065642592.1"/>
    </source>
</evidence>
<evidence type="ECO:0000256" key="10">
    <source>
        <dbReference type="RuleBase" id="RU364006"/>
    </source>
</evidence>
<reference evidence="13" key="2">
    <citation type="submission" date="2025-08" db="UniProtKB">
        <authorList>
            <consortium name="RefSeq"/>
        </authorList>
    </citation>
    <scope>IDENTIFICATION</scope>
</reference>
<feature type="domain" description="CMP/dCMP-type deaminase" evidence="11">
    <location>
        <begin position="8"/>
        <end position="134"/>
    </location>
</feature>
<keyword evidence="12" id="KW-1185">Reference proteome</keyword>
<name>A0ABM4B1D5_HYDVU</name>
<sequence>MSTLLTEEEVSNLLESCIKAKENSYSPYSKFRVGAALYTSCGKIFTGCNVENVSYGLAICAERTAYVKAVSEGYTSFKACAVSTDVKDSFTYPCGACRQFMSEFGDVEVFLTNDDKNHTITTLKTLLPFQFSAEALKNGTSV</sequence>
<dbReference type="Proteomes" id="UP001652625">
    <property type="component" value="Chromosome 01"/>
</dbReference>
<keyword evidence="6 10" id="KW-0378">Hydrolase</keyword>
<evidence type="ECO:0000256" key="3">
    <source>
        <dbReference type="ARBA" id="ARBA00006576"/>
    </source>
</evidence>
<reference evidence="12" key="1">
    <citation type="submission" date="2025-05" db="UniProtKB">
        <authorList>
            <consortium name="RefSeq"/>
        </authorList>
    </citation>
    <scope>NUCLEOTIDE SEQUENCE [LARGE SCALE GENOMIC DNA]</scope>
</reference>
<evidence type="ECO:0000256" key="5">
    <source>
        <dbReference type="ARBA" id="ARBA00022723"/>
    </source>
</evidence>
<accession>A0ABM4B1D5</accession>
<organism evidence="12 13">
    <name type="scientific">Hydra vulgaris</name>
    <name type="common">Hydra</name>
    <name type="synonym">Hydra attenuata</name>
    <dbReference type="NCBI Taxonomy" id="6087"/>
    <lineage>
        <taxon>Eukaryota</taxon>
        <taxon>Metazoa</taxon>
        <taxon>Cnidaria</taxon>
        <taxon>Hydrozoa</taxon>
        <taxon>Hydroidolina</taxon>
        <taxon>Anthoathecata</taxon>
        <taxon>Aplanulata</taxon>
        <taxon>Hydridae</taxon>
        <taxon>Hydra</taxon>
    </lineage>
</organism>
<dbReference type="Pfam" id="PF00383">
    <property type="entry name" value="dCMP_cyt_deam_1"/>
    <property type="match status" value="1"/>
</dbReference>
<dbReference type="Gene3D" id="3.40.140.10">
    <property type="entry name" value="Cytidine Deaminase, domain 2"/>
    <property type="match status" value="1"/>
</dbReference>
<dbReference type="InterPro" id="IPR016193">
    <property type="entry name" value="Cytidine_deaminase-like"/>
</dbReference>
<dbReference type="PANTHER" id="PTHR11644:SF2">
    <property type="entry name" value="CYTIDINE DEAMINASE"/>
    <property type="match status" value="1"/>
</dbReference>
<dbReference type="RefSeq" id="XP_065642592.1">
    <property type="nucleotide sequence ID" value="XM_065786520.1"/>
</dbReference>
<keyword evidence="7 10" id="KW-0862">Zinc</keyword>
<dbReference type="InterPro" id="IPR050202">
    <property type="entry name" value="Cyt/Deoxycyt_deaminase"/>
</dbReference>
<comment type="catalytic activity">
    <reaction evidence="9 10">
        <text>cytidine + H2O + H(+) = uridine + NH4(+)</text>
        <dbReference type="Rhea" id="RHEA:16069"/>
        <dbReference type="ChEBI" id="CHEBI:15377"/>
        <dbReference type="ChEBI" id="CHEBI:15378"/>
        <dbReference type="ChEBI" id="CHEBI:16704"/>
        <dbReference type="ChEBI" id="CHEBI:17562"/>
        <dbReference type="ChEBI" id="CHEBI:28938"/>
        <dbReference type="EC" id="3.5.4.5"/>
    </reaction>
</comment>
<evidence type="ECO:0000256" key="8">
    <source>
        <dbReference type="ARBA" id="ARBA00032005"/>
    </source>
</evidence>
<dbReference type="InterPro" id="IPR002125">
    <property type="entry name" value="CMP_dCMP_dom"/>
</dbReference>
<dbReference type="NCBIfam" id="TIGR01354">
    <property type="entry name" value="cyt_deam_tetra"/>
    <property type="match status" value="1"/>
</dbReference>
<evidence type="ECO:0000259" key="11">
    <source>
        <dbReference type="PROSITE" id="PS51747"/>
    </source>
</evidence>
<evidence type="ECO:0000256" key="4">
    <source>
        <dbReference type="ARBA" id="ARBA00012783"/>
    </source>
</evidence>
<evidence type="ECO:0000256" key="6">
    <source>
        <dbReference type="ARBA" id="ARBA00022801"/>
    </source>
</evidence>
<evidence type="ECO:0000256" key="9">
    <source>
        <dbReference type="ARBA" id="ARBA00049558"/>
    </source>
</evidence>
<dbReference type="InterPro" id="IPR006262">
    <property type="entry name" value="Cyt_deam_tetra"/>
</dbReference>
<gene>
    <name evidence="13" type="primary">LOC100213467</name>
</gene>
<keyword evidence="5 10" id="KW-0479">Metal-binding</keyword>
<dbReference type="NCBIfam" id="NF004064">
    <property type="entry name" value="PRK05578.1"/>
    <property type="match status" value="1"/>
</dbReference>
<evidence type="ECO:0000256" key="7">
    <source>
        <dbReference type="ARBA" id="ARBA00022833"/>
    </source>
</evidence>
<dbReference type="GeneID" id="100213467"/>
<dbReference type="PROSITE" id="PS51747">
    <property type="entry name" value="CYT_DCMP_DEAMINASES_2"/>
    <property type="match status" value="1"/>
</dbReference>
<comment type="function">
    <text evidence="2 10">This enzyme scavenges exogenous and endogenous cytidine and 2'-deoxycytidine for UMP synthesis.</text>
</comment>
<evidence type="ECO:0000313" key="12">
    <source>
        <dbReference type="Proteomes" id="UP001652625"/>
    </source>
</evidence>
<proteinExistence type="inferred from homology"/>
<evidence type="ECO:0000256" key="1">
    <source>
        <dbReference type="ARBA" id="ARBA00001947"/>
    </source>
</evidence>
<dbReference type="EC" id="3.5.4.5" evidence="4 10"/>
<evidence type="ECO:0000256" key="2">
    <source>
        <dbReference type="ARBA" id="ARBA00003949"/>
    </source>
</evidence>
<dbReference type="PANTHER" id="PTHR11644">
    <property type="entry name" value="CYTIDINE DEAMINASE"/>
    <property type="match status" value="1"/>
</dbReference>